<dbReference type="InterPro" id="IPR001091">
    <property type="entry name" value="RM_Methyltransferase"/>
</dbReference>
<dbReference type="GO" id="GO:0032259">
    <property type="term" value="P:methylation"/>
    <property type="evidence" value="ECO:0007669"/>
    <property type="project" value="UniProtKB-KW"/>
</dbReference>
<dbReference type="EC" id="2.1.1.-" evidence="4"/>
<keyword evidence="7" id="KW-1185">Reference proteome</keyword>
<dbReference type="Gene3D" id="3.40.50.150">
    <property type="entry name" value="Vaccinia Virus protein VP39"/>
    <property type="match status" value="1"/>
</dbReference>
<dbReference type="PROSITE" id="PS00092">
    <property type="entry name" value="N6_MTASE"/>
    <property type="match status" value="1"/>
</dbReference>
<name>A0A449BBS5_HAPAX</name>
<dbReference type="RefSeq" id="WP_035375687.1">
    <property type="nucleotide sequence ID" value="NZ_LR215048.1"/>
</dbReference>
<dbReference type="REBASE" id="297666">
    <property type="entry name" value="M1.Aax138ORF250P"/>
</dbReference>
<evidence type="ECO:0000256" key="2">
    <source>
        <dbReference type="ARBA" id="ARBA00022603"/>
    </source>
</evidence>
<dbReference type="STRING" id="1278311.GCA_000428705_00801"/>
<comment type="similarity">
    <text evidence="1 4">Belongs to the N(4)/N(6)-methyltransferase family.</text>
</comment>
<evidence type="ECO:0000313" key="6">
    <source>
        <dbReference type="EMBL" id="VEU79897.1"/>
    </source>
</evidence>
<dbReference type="KEGG" id="aaxa:NCTC10138_00250"/>
<proteinExistence type="inferred from homology"/>
<dbReference type="Proteomes" id="UP000289841">
    <property type="component" value="Chromosome"/>
</dbReference>
<dbReference type="Pfam" id="PF01555">
    <property type="entry name" value="N6_N4_Mtase"/>
    <property type="match status" value="1"/>
</dbReference>
<protein>
    <recommendedName>
        <fullName evidence="4">Methyltransferase</fullName>
        <ecNumber evidence="4">2.1.1.-</ecNumber>
    </recommendedName>
</protein>
<sequence length="256" mass="29479">MTNKYYSKENFVLYNGDSFEILKKIKKKSVDMIFADPPYFLSNNGITCNSGKMVSVNKGKWDSTLMTTNEKLKFNRRWIKLCESVLKDTGTIWISGTFHNIYIVGVALELEGFEVINNITWRKLNPPPHLAKKAFTHSTETVLWARKKGFKNYFNYDLMKTINNNKQMKDVWDFGLTKPSEKKEGKHPTQKPLALLERIILASTKENDLILDPFNGSGTTGIAASKLNRKYIGIELESEYLDLTIRRYEKGISNNE</sequence>
<feature type="domain" description="DNA methylase N-4/N-6" evidence="5">
    <location>
        <begin position="30"/>
        <end position="244"/>
    </location>
</feature>
<evidence type="ECO:0000313" key="7">
    <source>
        <dbReference type="Proteomes" id="UP000289841"/>
    </source>
</evidence>
<dbReference type="AlphaFoldDB" id="A0A449BBS5"/>
<gene>
    <name evidence="6" type="primary">hpaIM_1</name>
    <name evidence="6" type="ORF">NCTC10138_00250</name>
</gene>
<dbReference type="GO" id="GO:0005737">
    <property type="term" value="C:cytoplasm"/>
    <property type="evidence" value="ECO:0007669"/>
    <property type="project" value="TreeGrafter"/>
</dbReference>
<evidence type="ECO:0000256" key="3">
    <source>
        <dbReference type="ARBA" id="ARBA00022679"/>
    </source>
</evidence>
<keyword evidence="3 6" id="KW-0808">Transferase</keyword>
<dbReference type="GO" id="GO:0003677">
    <property type="term" value="F:DNA binding"/>
    <property type="evidence" value="ECO:0007669"/>
    <property type="project" value="InterPro"/>
</dbReference>
<accession>A0A449BBS5</accession>
<dbReference type="GO" id="GO:0009007">
    <property type="term" value="F:site-specific DNA-methyltransferase (adenine-specific) activity"/>
    <property type="evidence" value="ECO:0007669"/>
    <property type="project" value="TreeGrafter"/>
</dbReference>
<evidence type="ECO:0000259" key="5">
    <source>
        <dbReference type="Pfam" id="PF01555"/>
    </source>
</evidence>
<dbReference type="PANTHER" id="PTHR13370:SF3">
    <property type="entry name" value="TRNA (GUANINE(10)-N2)-METHYLTRANSFERASE HOMOLOG"/>
    <property type="match status" value="1"/>
</dbReference>
<keyword evidence="2 6" id="KW-0489">Methyltransferase</keyword>
<dbReference type="OrthoDB" id="9800801at2"/>
<evidence type="ECO:0000256" key="1">
    <source>
        <dbReference type="ARBA" id="ARBA00006594"/>
    </source>
</evidence>
<dbReference type="InterPro" id="IPR029063">
    <property type="entry name" value="SAM-dependent_MTases_sf"/>
</dbReference>
<dbReference type="GO" id="GO:0008170">
    <property type="term" value="F:N-methyltransferase activity"/>
    <property type="evidence" value="ECO:0007669"/>
    <property type="project" value="InterPro"/>
</dbReference>
<dbReference type="InterPro" id="IPR002052">
    <property type="entry name" value="DNA_methylase_N6_adenine_CS"/>
</dbReference>
<reference evidence="6 7" key="1">
    <citation type="submission" date="2019-01" db="EMBL/GenBank/DDBJ databases">
        <authorList>
            <consortium name="Pathogen Informatics"/>
        </authorList>
    </citation>
    <scope>NUCLEOTIDE SEQUENCE [LARGE SCALE GENOMIC DNA]</scope>
    <source>
        <strain evidence="6 7">NCTC10138</strain>
    </source>
</reference>
<dbReference type="EMBL" id="LR215048">
    <property type="protein sequence ID" value="VEU79897.1"/>
    <property type="molecule type" value="Genomic_DNA"/>
</dbReference>
<evidence type="ECO:0000256" key="4">
    <source>
        <dbReference type="RuleBase" id="RU362026"/>
    </source>
</evidence>
<dbReference type="PANTHER" id="PTHR13370">
    <property type="entry name" value="RNA METHYLASE-RELATED"/>
    <property type="match status" value="1"/>
</dbReference>
<dbReference type="InterPro" id="IPR002941">
    <property type="entry name" value="DNA_methylase_N4/N6"/>
</dbReference>
<organism evidence="6 7">
    <name type="scientific">Haploplasma axanthum</name>
    <name type="common">Acholeplasma axanthum</name>
    <dbReference type="NCBI Taxonomy" id="29552"/>
    <lineage>
        <taxon>Bacteria</taxon>
        <taxon>Bacillati</taxon>
        <taxon>Mycoplasmatota</taxon>
        <taxon>Mollicutes</taxon>
        <taxon>Acholeplasmatales</taxon>
        <taxon>Acholeplasmataceae</taxon>
        <taxon>Haploplasma</taxon>
    </lineage>
</organism>
<dbReference type="SUPFAM" id="SSF53335">
    <property type="entry name" value="S-adenosyl-L-methionine-dependent methyltransferases"/>
    <property type="match status" value="1"/>
</dbReference>
<dbReference type="PRINTS" id="PR00508">
    <property type="entry name" value="S21N4MTFRASE"/>
</dbReference>